<evidence type="ECO:0000256" key="11">
    <source>
        <dbReference type="ARBA" id="ARBA00023316"/>
    </source>
</evidence>
<keyword evidence="10" id="KW-0449">Lipoprotein</keyword>
<name>A0A0C9U1Q4_SPHS4</name>
<accession>A0A0C9U1Q4</accession>
<evidence type="ECO:0000256" key="10">
    <source>
        <dbReference type="ARBA" id="ARBA00023288"/>
    </source>
</evidence>
<dbReference type="GO" id="GO:0005576">
    <property type="term" value="C:extracellular region"/>
    <property type="evidence" value="ECO:0007669"/>
    <property type="project" value="InterPro"/>
</dbReference>
<dbReference type="InterPro" id="IPR000254">
    <property type="entry name" value="CBD"/>
</dbReference>
<dbReference type="Pfam" id="PF01522">
    <property type="entry name" value="Polysacc_deac_1"/>
    <property type="match status" value="1"/>
</dbReference>
<dbReference type="SMART" id="SM00236">
    <property type="entry name" value="fCBD"/>
    <property type="match status" value="1"/>
</dbReference>
<evidence type="ECO:0000256" key="4">
    <source>
        <dbReference type="ARBA" id="ARBA00022622"/>
    </source>
</evidence>
<keyword evidence="11" id="KW-0961">Cell wall biogenesis/degradation</keyword>
<dbReference type="InterPro" id="IPR011330">
    <property type="entry name" value="Glyco_hydro/deAcase_b/a-brl"/>
</dbReference>
<dbReference type="HOGENOM" id="CLU_021264_11_2_1"/>
<dbReference type="GO" id="GO:0071555">
    <property type="term" value="P:cell wall organization"/>
    <property type="evidence" value="ECO:0007669"/>
    <property type="project" value="UniProtKB-KW"/>
</dbReference>
<sequence length="285" mass="30170">MKGLTVGQCSGIGWAGATTCVSGIVCNKQNDWYSQCIPGTATTTTSTTTSITVPTNTTTAETNQPTSSGTELPVGTLYTGCKVSGTVAITFDDGPYQWTSALIDSLDAAGAKTTFFMCGKLYGCIYDYANVVKKAHASGHQVAAHTWSHSDLTTLSVADVQRQMTKINTAFQKILGIKSKWMRPPYGAANAQVLTTPRKYGLQGCNSVATSQSIFNALGNDPKIVPLEHDALQTTAQTLGPWIANWAKQKGLKTVTLSECMGEPIPSGQYTTVGGATTKDSTWVC</sequence>
<proteinExistence type="predicted"/>
<keyword evidence="8" id="KW-0472">Membrane</keyword>
<dbReference type="CDD" id="cd10951">
    <property type="entry name" value="CE4_ClCDA_like"/>
    <property type="match status" value="1"/>
</dbReference>
<dbReference type="AlphaFoldDB" id="A0A0C9U1Q4"/>
<keyword evidence="4" id="KW-0336">GPI-anchor</keyword>
<keyword evidence="7" id="KW-0378">Hydrolase</keyword>
<dbReference type="GO" id="GO:0046872">
    <property type="term" value="F:metal ion binding"/>
    <property type="evidence" value="ECO:0007669"/>
    <property type="project" value="UniProtKB-KW"/>
</dbReference>
<protein>
    <submittedName>
        <fullName evidence="15">Carbohydrate esterase family 4 protein</fullName>
    </submittedName>
</protein>
<evidence type="ECO:0000313" key="16">
    <source>
        <dbReference type="Proteomes" id="UP000054279"/>
    </source>
</evidence>
<dbReference type="GO" id="GO:0005975">
    <property type="term" value="P:carbohydrate metabolic process"/>
    <property type="evidence" value="ECO:0007669"/>
    <property type="project" value="InterPro"/>
</dbReference>
<dbReference type="Proteomes" id="UP000054279">
    <property type="component" value="Unassembled WGS sequence"/>
</dbReference>
<evidence type="ECO:0000259" key="13">
    <source>
        <dbReference type="PROSITE" id="PS51164"/>
    </source>
</evidence>
<evidence type="ECO:0000259" key="14">
    <source>
        <dbReference type="PROSITE" id="PS51677"/>
    </source>
</evidence>
<evidence type="ECO:0000313" key="15">
    <source>
        <dbReference type="EMBL" id="KIJ27969.1"/>
    </source>
</evidence>
<dbReference type="SUPFAM" id="SSF57180">
    <property type="entry name" value="Cellulose-binding domain"/>
    <property type="match status" value="1"/>
</dbReference>
<comment type="subcellular location">
    <subcellularLocation>
        <location evidence="2">Cell membrane</location>
        <topology evidence="2">Lipid-anchor</topology>
        <topology evidence="2">GPI-anchor</topology>
    </subcellularLocation>
</comment>
<evidence type="ECO:0000256" key="5">
    <source>
        <dbReference type="ARBA" id="ARBA00022723"/>
    </source>
</evidence>
<evidence type="ECO:0000256" key="1">
    <source>
        <dbReference type="ARBA" id="ARBA00001941"/>
    </source>
</evidence>
<feature type="domain" description="CBM1" evidence="13">
    <location>
        <begin position="1"/>
        <end position="37"/>
    </location>
</feature>
<dbReference type="PANTHER" id="PTHR46471:SF9">
    <property type="entry name" value="CHITIN DEACETYLASE"/>
    <property type="match status" value="1"/>
</dbReference>
<keyword evidence="16" id="KW-1185">Reference proteome</keyword>
<dbReference type="GO" id="GO:0098552">
    <property type="term" value="C:side of membrane"/>
    <property type="evidence" value="ECO:0007669"/>
    <property type="project" value="UniProtKB-KW"/>
</dbReference>
<keyword evidence="4" id="KW-0325">Glycoprotein</keyword>
<evidence type="ECO:0000256" key="7">
    <source>
        <dbReference type="ARBA" id="ARBA00022801"/>
    </source>
</evidence>
<feature type="region of interest" description="Disordered" evidence="12">
    <location>
        <begin position="47"/>
        <end position="70"/>
    </location>
</feature>
<dbReference type="GO" id="GO:0016810">
    <property type="term" value="F:hydrolase activity, acting on carbon-nitrogen (but not peptide) bonds"/>
    <property type="evidence" value="ECO:0007669"/>
    <property type="project" value="InterPro"/>
</dbReference>
<dbReference type="GO" id="GO:0005886">
    <property type="term" value="C:plasma membrane"/>
    <property type="evidence" value="ECO:0007669"/>
    <property type="project" value="UniProtKB-SubCell"/>
</dbReference>
<gene>
    <name evidence="15" type="ORF">M422DRAFT_61964</name>
</gene>
<keyword evidence="5" id="KW-0479">Metal-binding</keyword>
<reference evidence="15 16" key="1">
    <citation type="submission" date="2014-06" db="EMBL/GenBank/DDBJ databases">
        <title>Evolutionary Origins and Diversification of the Mycorrhizal Mutualists.</title>
        <authorList>
            <consortium name="DOE Joint Genome Institute"/>
            <consortium name="Mycorrhizal Genomics Consortium"/>
            <person name="Kohler A."/>
            <person name="Kuo A."/>
            <person name="Nagy L.G."/>
            <person name="Floudas D."/>
            <person name="Copeland A."/>
            <person name="Barry K.W."/>
            <person name="Cichocki N."/>
            <person name="Veneault-Fourrey C."/>
            <person name="LaButti K."/>
            <person name="Lindquist E.A."/>
            <person name="Lipzen A."/>
            <person name="Lundell T."/>
            <person name="Morin E."/>
            <person name="Murat C."/>
            <person name="Riley R."/>
            <person name="Ohm R."/>
            <person name="Sun H."/>
            <person name="Tunlid A."/>
            <person name="Henrissat B."/>
            <person name="Grigoriev I.V."/>
            <person name="Hibbett D.S."/>
            <person name="Martin F."/>
        </authorList>
    </citation>
    <scope>NUCLEOTIDE SEQUENCE [LARGE SCALE GENOMIC DNA]</scope>
    <source>
        <strain evidence="15 16">SS14</strain>
    </source>
</reference>
<keyword evidence="3" id="KW-1003">Cell membrane</keyword>
<dbReference type="GO" id="GO:0030248">
    <property type="term" value="F:cellulose binding"/>
    <property type="evidence" value="ECO:0007669"/>
    <property type="project" value="InterPro"/>
</dbReference>
<evidence type="ECO:0000256" key="3">
    <source>
        <dbReference type="ARBA" id="ARBA00022475"/>
    </source>
</evidence>
<evidence type="ECO:0000256" key="6">
    <source>
        <dbReference type="ARBA" id="ARBA00022729"/>
    </source>
</evidence>
<evidence type="ECO:0000256" key="12">
    <source>
        <dbReference type="SAM" id="MobiDB-lite"/>
    </source>
</evidence>
<keyword evidence="9" id="KW-0119">Carbohydrate metabolism</keyword>
<evidence type="ECO:0000256" key="8">
    <source>
        <dbReference type="ARBA" id="ARBA00023136"/>
    </source>
</evidence>
<dbReference type="PROSITE" id="PS51164">
    <property type="entry name" value="CBM1_2"/>
    <property type="match status" value="1"/>
</dbReference>
<organism evidence="15 16">
    <name type="scientific">Sphaerobolus stellatus (strain SS14)</name>
    <dbReference type="NCBI Taxonomy" id="990650"/>
    <lineage>
        <taxon>Eukaryota</taxon>
        <taxon>Fungi</taxon>
        <taxon>Dikarya</taxon>
        <taxon>Basidiomycota</taxon>
        <taxon>Agaricomycotina</taxon>
        <taxon>Agaricomycetes</taxon>
        <taxon>Phallomycetidae</taxon>
        <taxon>Geastrales</taxon>
        <taxon>Sphaerobolaceae</taxon>
        <taxon>Sphaerobolus</taxon>
    </lineage>
</organism>
<dbReference type="InterPro" id="IPR002509">
    <property type="entry name" value="NODB_dom"/>
</dbReference>
<dbReference type="PROSITE" id="PS51677">
    <property type="entry name" value="NODB"/>
    <property type="match status" value="1"/>
</dbReference>
<keyword evidence="6" id="KW-0732">Signal</keyword>
<evidence type="ECO:0000256" key="2">
    <source>
        <dbReference type="ARBA" id="ARBA00004609"/>
    </source>
</evidence>
<dbReference type="InterPro" id="IPR035971">
    <property type="entry name" value="CBD_sf"/>
</dbReference>
<evidence type="ECO:0000256" key="9">
    <source>
        <dbReference type="ARBA" id="ARBA00023277"/>
    </source>
</evidence>
<dbReference type="Pfam" id="PF00734">
    <property type="entry name" value="CBM_1"/>
    <property type="match status" value="1"/>
</dbReference>
<comment type="cofactor">
    <cofactor evidence="1">
        <name>Co(2+)</name>
        <dbReference type="ChEBI" id="CHEBI:48828"/>
    </cofactor>
</comment>
<dbReference type="PANTHER" id="PTHR46471">
    <property type="entry name" value="CHITIN DEACETYLASE"/>
    <property type="match status" value="1"/>
</dbReference>
<dbReference type="Gene3D" id="3.20.20.370">
    <property type="entry name" value="Glycoside hydrolase/deacetylase"/>
    <property type="match status" value="1"/>
</dbReference>
<dbReference type="SUPFAM" id="SSF88713">
    <property type="entry name" value="Glycoside hydrolase/deacetylase"/>
    <property type="match status" value="1"/>
</dbReference>
<feature type="domain" description="NodB homology" evidence="14">
    <location>
        <begin position="85"/>
        <end position="285"/>
    </location>
</feature>
<feature type="compositionally biased region" description="Low complexity" evidence="12">
    <location>
        <begin position="47"/>
        <end position="66"/>
    </location>
</feature>
<dbReference type="EMBL" id="KN837319">
    <property type="protein sequence ID" value="KIJ27969.1"/>
    <property type="molecule type" value="Genomic_DNA"/>
</dbReference>
<dbReference type="OrthoDB" id="2125469at2759"/>